<dbReference type="InterPro" id="IPR013657">
    <property type="entry name" value="SCL35B1-4/HUT1"/>
</dbReference>
<dbReference type="PANTHER" id="PTHR10778:SF13">
    <property type="entry name" value="ADENOSINE 3'-PHOSPHO 5'-PHOSPHOSULFATE TRANSPORTER 1"/>
    <property type="match status" value="1"/>
</dbReference>
<feature type="transmembrane region" description="Helical" evidence="6">
    <location>
        <begin position="418"/>
        <end position="437"/>
    </location>
</feature>
<sequence>MGAPVFCFWEQVLEHYPNAQVILTVCSEEDWVKSVSTAKYNMKRQEAGKFLSYGSLMRNFEQLLVPSYHKFCQVFRFAWASALGASALEGDALNETAMRSNFRKHNTYVRSTLAGTKTQNGLDRLLVYDVREGWEPLCRFLGRAPPAWEFPEVSPEMFDDSAPLLMVEAVIEEADAPDGQDEVCKFGMLMRQELRRGLVAGTVVLTSFVIMAFAMHMRDVVEIPLVMLSLVYVVLITVGWNTYVVMHRLVMQVPALVVLPYAMKSLCIATMLHACFISYGVLKESLVTRHQVAPLLLVLSGRVVSVLLGSGFLLLTKGQLSLGLPLPQFMAFAISNEMSTFAGYEMLKYLSFPVQVMAKSCKMLPTMLMGKLLNRTEYHLYQYLQSIAAFICVAVMHFDEDHATGGKPGASPPRSSAEGISTGVVLLVLYFVCDSFTSQYQTALYKQKPGMTVAEMMLGGNLVGLGFTVLAIAVRWESVGSSLLEIAANREILKKVFGLGVSGALGQFCIYNAIRVLGPLSFTWIMTARQLISVLLSLVYFGHGVSARKLLCITTVFGIMSWRQLAKTIPKRIQCCVRRKEEEMASPKLSPTSSEPDIDVLQDPLPPASGLSLNGFTAVQRQGAHTKALGSEIS</sequence>
<evidence type="ECO:0000256" key="2">
    <source>
        <dbReference type="ARBA" id="ARBA00022448"/>
    </source>
</evidence>
<proteinExistence type="predicted"/>
<dbReference type="Gene3D" id="3.40.50.300">
    <property type="entry name" value="P-loop containing nucleotide triphosphate hydrolases"/>
    <property type="match status" value="1"/>
</dbReference>
<dbReference type="GO" id="GO:0000139">
    <property type="term" value="C:Golgi membrane"/>
    <property type="evidence" value="ECO:0007669"/>
    <property type="project" value="TreeGrafter"/>
</dbReference>
<feature type="transmembrane region" description="Helical" evidence="6">
    <location>
        <begin position="458"/>
        <end position="476"/>
    </location>
</feature>
<evidence type="ECO:0000256" key="6">
    <source>
        <dbReference type="SAM" id="Phobius"/>
    </source>
</evidence>
<evidence type="ECO:0000256" key="3">
    <source>
        <dbReference type="ARBA" id="ARBA00022692"/>
    </source>
</evidence>
<dbReference type="GO" id="GO:0005789">
    <property type="term" value="C:endoplasmic reticulum membrane"/>
    <property type="evidence" value="ECO:0007669"/>
    <property type="project" value="TreeGrafter"/>
</dbReference>
<comment type="caution">
    <text evidence="7">The sequence shown here is derived from an EMBL/GenBank/DDBJ whole genome shotgun (WGS) entry which is preliminary data.</text>
</comment>
<dbReference type="Pfam" id="PF08449">
    <property type="entry name" value="UAA"/>
    <property type="match status" value="1"/>
</dbReference>
<keyword evidence="5 6" id="KW-0472">Membrane</keyword>
<dbReference type="InterPro" id="IPR027417">
    <property type="entry name" value="P-loop_NTPase"/>
</dbReference>
<feature type="transmembrane region" description="Helical" evidence="6">
    <location>
        <begin position="521"/>
        <end position="541"/>
    </location>
</feature>
<reference evidence="7" key="1">
    <citation type="submission" date="2021-02" db="EMBL/GenBank/DDBJ databases">
        <authorList>
            <person name="Dougan E. K."/>
            <person name="Rhodes N."/>
            <person name="Thang M."/>
            <person name="Chan C."/>
        </authorList>
    </citation>
    <scope>NUCLEOTIDE SEQUENCE</scope>
</reference>
<evidence type="ECO:0000256" key="1">
    <source>
        <dbReference type="ARBA" id="ARBA00004141"/>
    </source>
</evidence>
<feature type="transmembrane region" description="Helical" evidence="6">
    <location>
        <begin position="258"/>
        <end position="282"/>
    </location>
</feature>
<evidence type="ECO:0000256" key="4">
    <source>
        <dbReference type="ARBA" id="ARBA00022989"/>
    </source>
</evidence>
<dbReference type="InterPro" id="IPR040632">
    <property type="entry name" value="Sulfotransfer_4"/>
</dbReference>
<dbReference type="PANTHER" id="PTHR10778">
    <property type="entry name" value="SOLUTE CARRIER FAMILY 35 MEMBER B"/>
    <property type="match status" value="1"/>
</dbReference>
<keyword evidence="3 6" id="KW-0812">Transmembrane</keyword>
<feature type="transmembrane region" description="Helical" evidence="6">
    <location>
        <begin position="223"/>
        <end position="246"/>
    </location>
</feature>
<dbReference type="Pfam" id="PF17784">
    <property type="entry name" value="Sulfotransfer_4"/>
    <property type="match status" value="1"/>
</dbReference>
<comment type="subcellular location">
    <subcellularLocation>
        <location evidence="1">Membrane</location>
        <topology evidence="1">Multi-pass membrane protein</topology>
    </subcellularLocation>
</comment>
<feature type="transmembrane region" description="Helical" evidence="6">
    <location>
        <begin position="380"/>
        <end position="398"/>
    </location>
</feature>
<keyword evidence="4 6" id="KW-1133">Transmembrane helix</keyword>
<dbReference type="AlphaFoldDB" id="A0A813JUQ9"/>
<feature type="transmembrane region" description="Helical" evidence="6">
    <location>
        <begin position="496"/>
        <end position="514"/>
    </location>
</feature>
<keyword evidence="2" id="KW-0813">Transport</keyword>
<gene>
    <name evidence="7" type="ORF">PGLA2088_LOCUS26661</name>
</gene>
<dbReference type="Proteomes" id="UP000626109">
    <property type="component" value="Unassembled WGS sequence"/>
</dbReference>
<organism evidence="7 8">
    <name type="scientific">Polarella glacialis</name>
    <name type="common">Dinoflagellate</name>
    <dbReference type="NCBI Taxonomy" id="89957"/>
    <lineage>
        <taxon>Eukaryota</taxon>
        <taxon>Sar</taxon>
        <taxon>Alveolata</taxon>
        <taxon>Dinophyceae</taxon>
        <taxon>Suessiales</taxon>
        <taxon>Suessiaceae</taxon>
        <taxon>Polarella</taxon>
    </lineage>
</organism>
<dbReference type="EMBL" id="CAJNNW010027146">
    <property type="protein sequence ID" value="CAE8689863.1"/>
    <property type="molecule type" value="Genomic_DNA"/>
</dbReference>
<evidence type="ECO:0000256" key="5">
    <source>
        <dbReference type="ARBA" id="ARBA00023136"/>
    </source>
</evidence>
<protein>
    <submittedName>
        <fullName evidence="7">Uncharacterized protein</fullName>
    </submittedName>
</protein>
<accession>A0A813JUQ9</accession>
<evidence type="ECO:0000313" key="7">
    <source>
        <dbReference type="EMBL" id="CAE8689863.1"/>
    </source>
</evidence>
<dbReference type="GO" id="GO:0046964">
    <property type="term" value="F:3'-phosphoadenosine 5'-phosphosulfate transmembrane transporter activity"/>
    <property type="evidence" value="ECO:0007669"/>
    <property type="project" value="TreeGrafter"/>
</dbReference>
<feature type="transmembrane region" description="Helical" evidence="6">
    <location>
        <begin position="198"/>
        <end position="217"/>
    </location>
</feature>
<evidence type="ECO:0000313" key="8">
    <source>
        <dbReference type="Proteomes" id="UP000626109"/>
    </source>
</evidence>
<name>A0A813JUQ9_POLGL</name>
<feature type="transmembrane region" description="Helical" evidence="6">
    <location>
        <begin position="294"/>
        <end position="315"/>
    </location>
</feature>